<accession>A0A852U1A0</accession>
<evidence type="ECO:0008006" key="4">
    <source>
        <dbReference type="Google" id="ProtNLM"/>
    </source>
</evidence>
<feature type="transmembrane region" description="Helical" evidence="1">
    <location>
        <begin position="94"/>
        <end position="113"/>
    </location>
</feature>
<keyword evidence="3" id="KW-1185">Reference proteome</keyword>
<sequence length="116" mass="12004">MPVPKKQIPVFIVLTAVVGVAVFGDGAPVLAAEAEQPGVSDLGEVIDNIRNWVVGLLVALATLLLTIGGLRYLLAGGDPGEVNKAKDTLKYSALGYGVALLAPLLVEILRGFIGLE</sequence>
<keyword evidence="1" id="KW-0812">Transmembrane</keyword>
<gene>
    <name evidence="2" type="ORF">HDA32_005118</name>
</gene>
<evidence type="ECO:0000313" key="2">
    <source>
        <dbReference type="EMBL" id="NYE49998.1"/>
    </source>
</evidence>
<reference evidence="2 3" key="1">
    <citation type="submission" date="2020-07" db="EMBL/GenBank/DDBJ databases">
        <title>Sequencing the genomes of 1000 actinobacteria strains.</title>
        <authorList>
            <person name="Klenk H.-P."/>
        </authorList>
    </citation>
    <scope>NUCLEOTIDE SEQUENCE [LARGE SCALE GENOMIC DNA]</scope>
    <source>
        <strain evidence="2 3">CXB654</strain>
    </source>
</reference>
<dbReference type="EMBL" id="JACCCC010000001">
    <property type="protein sequence ID" value="NYE49998.1"/>
    <property type="molecule type" value="Genomic_DNA"/>
</dbReference>
<keyword evidence="1" id="KW-1133">Transmembrane helix</keyword>
<proteinExistence type="predicted"/>
<dbReference type="RefSeq" id="WP_246334481.1">
    <property type="nucleotide sequence ID" value="NZ_BAAAYY010000019.1"/>
</dbReference>
<evidence type="ECO:0000313" key="3">
    <source>
        <dbReference type="Proteomes" id="UP000589036"/>
    </source>
</evidence>
<keyword evidence="1" id="KW-0472">Membrane</keyword>
<organism evidence="2 3">
    <name type="scientific">Spinactinospora alkalitolerans</name>
    <dbReference type="NCBI Taxonomy" id="687207"/>
    <lineage>
        <taxon>Bacteria</taxon>
        <taxon>Bacillati</taxon>
        <taxon>Actinomycetota</taxon>
        <taxon>Actinomycetes</taxon>
        <taxon>Streptosporangiales</taxon>
        <taxon>Nocardiopsidaceae</taxon>
        <taxon>Spinactinospora</taxon>
    </lineage>
</organism>
<feature type="transmembrane region" description="Helical" evidence="1">
    <location>
        <begin position="55"/>
        <end position="74"/>
    </location>
</feature>
<protein>
    <recommendedName>
        <fullName evidence="4">TrbC/VIRB2 family protein</fullName>
    </recommendedName>
</protein>
<name>A0A852U1A0_9ACTN</name>
<comment type="caution">
    <text evidence="2">The sequence shown here is derived from an EMBL/GenBank/DDBJ whole genome shotgun (WGS) entry which is preliminary data.</text>
</comment>
<dbReference type="Pfam" id="PF18895">
    <property type="entry name" value="T4SS_pilin"/>
    <property type="match status" value="1"/>
</dbReference>
<evidence type="ECO:0000256" key="1">
    <source>
        <dbReference type="SAM" id="Phobius"/>
    </source>
</evidence>
<dbReference type="AlphaFoldDB" id="A0A852U1A0"/>
<dbReference type="InterPro" id="IPR043993">
    <property type="entry name" value="T4SS_pilin"/>
</dbReference>
<dbReference type="Proteomes" id="UP000589036">
    <property type="component" value="Unassembled WGS sequence"/>
</dbReference>